<name>A0A4Q0M2K4_9HYPH</name>
<comment type="similarity">
    <text evidence="1">Belongs to the glycosyltransferase 2 family.</text>
</comment>
<dbReference type="SUPFAM" id="SSF53448">
    <property type="entry name" value="Nucleotide-diphospho-sugar transferases"/>
    <property type="match status" value="1"/>
</dbReference>
<evidence type="ECO:0000313" key="7">
    <source>
        <dbReference type="Proteomes" id="UP000289708"/>
    </source>
</evidence>
<feature type="transmembrane region" description="Helical" evidence="4">
    <location>
        <begin position="299"/>
        <end position="318"/>
    </location>
</feature>
<keyword evidence="2" id="KW-0328">Glycosyltransferase</keyword>
<dbReference type="GO" id="GO:0016757">
    <property type="term" value="F:glycosyltransferase activity"/>
    <property type="evidence" value="ECO:0007669"/>
    <property type="project" value="UniProtKB-KW"/>
</dbReference>
<keyword evidence="4" id="KW-0812">Transmembrane</keyword>
<keyword evidence="4" id="KW-1133">Transmembrane helix</keyword>
<dbReference type="Proteomes" id="UP000289708">
    <property type="component" value="Unassembled WGS sequence"/>
</dbReference>
<protein>
    <submittedName>
        <fullName evidence="6">Glycosyltransferase</fullName>
    </submittedName>
</protein>
<dbReference type="PANTHER" id="PTHR43630:SF1">
    <property type="entry name" value="POLY-BETA-1,6-N-ACETYL-D-GLUCOSAMINE SYNTHASE"/>
    <property type="match status" value="1"/>
</dbReference>
<feature type="transmembrane region" description="Helical" evidence="4">
    <location>
        <begin position="214"/>
        <end position="245"/>
    </location>
</feature>
<dbReference type="InterPro" id="IPR029044">
    <property type="entry name" value="Nucleotide-diphossugar_trans"/>
</dbReference>
<dbReference type="EMBL" id="RYFI01000037">
    <property type="protein sequence ID" value="RXF67111.1"/>
    <property type="molecule type" value="Genomic_DNA"/>
</dbReference>
<organism evidence="6 7">
    <name type="scientific">Hansschlegelia zhihuaiae</name>
    <dbReference type="NCBI Taxonomy" id="405005"/>
    <lineage>
        <taxon>Bacteria</taxon>
        <taxon>Pseudomonadati</taxon>
        <taxon>Pseudomonadota</taxon>
        <taxon>Alphaproteobacteria</taxon>
        <taxon>Hyphomicrobiales</taxon>
        <taxon>Methylopilaceae</taxon>
        <taxon>Hansschlegelia</taxon>
    </lineage>
</organism>
<keyword evidence="3 6" id="KW-0808">Transferase</keyword>
<dbReference type="OrthoDB" id="7431422at2"/>
<accession>A0A4Q0M2K4</accession>
<dbReference type="Pfam" id="PF13632">
    <property type="entry name" value="Glyco_trans_2_3"/>
    <property type="match status" value="1"/>
</dbReference>
<dbReference type="PANTHER" id="PTHR43630">
    <property type="entry name" value="POLY-BETA-1,6-N-ACETYL-D-GLUCOSAMINE SYNTHASE"/>
    <property type="match status" value="1"/>
</dbReference>
<keyword evidence="4" id="KW-0472">Membrane</keyword>
<comment type="caution">
    <text evidence="6">The sequence shown here is derived from an EMBL/GenBank/DDBJ whole genome shotgun (WGS) entry which is preliminary data.</text>
</comment>
<sequence length="345" mass="37340">MKILTEEGDVETIEALRRARPRANVEILTLPPGGPQTKPRALNAGLLAARGDLLCVFDAEDRPEPDQLRVAAAAFRRGPRNLACLQARLAIDNFADGWLARHFAIEYAALFDVVLPALSRFGLPIPLGGTSNHFRVAALRSVGGWDAANVTEDADLGLRLARFGWKTGTIASVTWEEAPAKPWAWLKQRTRWMKGYMVTAAVHGRRPAGLARRLGPLGFVVSQMLVGGVALTALAYPVVVATFLWQGFSGVLLSPTGDLGDAAVTGFHIVNLIVGFSAALACGWLGVDRRGPPSLAADLVTLPFYWLLVGAAAWRALWQIARAETSHWEKTAHGVSRRRATPCFK</sequence>
<proteinExistence type="inferred from homology"/>
<gene>
    <name evidence="6" type="ORF">EK403_21690</name>
</gene>
<evidence type="ECO:0000256" key="1">
    <source>
        <dbReference type="ARBA" id="ARBA00006739"/>
    </source>
</evidence>
<evidence type="ECO:0000256" key="3">
    <source>
        <dbReference type="ARBA" id="ARBA00022679"/>
    </source>
</evidence>
<keyword evidence="7" id="KW-1185">Reference proteome</keyword>
<reference evidence="6 7" key="1">
    <citation type="submission" date="2018-12" db="EMBL/GenBank/DDBJ databases">
        <title>bacterium Hansschlegelia zhihuaiae S113.</title>
        <authorList>
            <person name="He J."/>
        </authorList>
    </citation>
    <scope>NUCLEOTIDE SEQUENCE [LARGE SCALE GENOMIC DNA]</scope>
    <source>
        <strain evidence="6 7">S 113</strain>
    </source>
</reference>
<evidence type="ECO:0000259" key="5">
    <source>
        <dbReference type="Pfam" id="PF13632"/>
    </source>
</evidence>
<evidence type="ECO:0000256" key="4">
    <source>
        <dbReference type="SAM" id="Phobius"/>
    </source>
</evidence>
<evidence type="ECO:0000313" key="6">
    <source>
        <dbReference type="EMBL" id="RXF67111.1"/>
    </source>
</evidence>
<evidence type="ECO:0000256" key="2">
    <source>
        <dbReference type="ARBA" id="ARBA00022676"/>
    </source>
</evidence>
<feature type="domain" description="Glycosyltransferase 2-like" evidence="5">
    <location>
        <begin position="56"/>
        <end position="237"/>
    </location>
</feature>
<dbReference type="AlphaFoldDB" id="A0A4Q0M2K4"/>
<dbReference type="Gene3D" id="3.90.550.10">
    <property type="entry name" value="Spore Coat Polysaccharide Biosynthesis Protein SpsA, Chain A"/>
    <property type="match status" value="1"/>
</dbReference>
<dbReference type="InterPro" id="IPR001173">
    <property type="entry name" value="Glyco_trans_2-like"/>
</dbReference>
<feature type="transmembrane region" description="Helical" evidence="4">
    <location>
        <begin position="265"/>
        <end position="287"/>
    </location>
</feature>